<sequence>MTTISGLLTYVPTSSDQRVTPVAPAADPSNRQPRRDPARLSLVPTRGGDAAARAGLDAAAIYTLASMPRRRGLKAETSERNRYHCAYARPLESVAPPPREERRA</sequence>
<feature type="region of interest" description="Disordered" evidence="1">
    <location>
        <begin position="1"/>
        <end position="48"/>
    </location>
</feature>
<reference evidence="2 3" key="1">
    <citation type="submission" date="2024-01" db="EMBL/GenBank/DDBJ databases">
        <title>Hyphobacterium bacterium isolated from marine sediment.</title>
        <authorList>
            <person name="Zhao S."/>
        </authorList>
    </citation>
    <scope>NUCLEOTIDE SEQUENCE [LARGE SCALE GENOMIC DNA]</scope>
    <source>
        <strain evidence="2 3">Y60-23</strain>
    </source>
</reference>
<keyword evidence="3" id="KW-1185">Reference proteome</keyword>
<evidence type="ECO:0000313" key="2">
    <source>
        <dbReference type="EMBL" id="MEE2566346.1"/>
    </source>
</evidence>
<gene>
    <name evidence="2" type="ORF">V0U35_06600</name>
</gene>
<dbReference type="RefSeq" id="WP_330195886.1">
    <property type="nucleotide sequence ID" value="NZ_JAZDRO010000002.1"/>
</dbReference>
<evidence type="ECO:0000256" key="1">
    <source>
        <dbReference type="SAM" id="MobiDB-lite"/>
    </source>
</evidence>
<feature type="compositionally biased region" description="Polar residues" evidence="1">
    <location>
        <begin position="1"/>
        <end position="18"/>
    </location>
</feature>
<dbReference type="Proteomes" id="UP001310692">
    <property type="component" value="Unassembled WGS sequence"/>
</dbReference>
<comment type="caution">
    <text evidence="2">The sequence shown here is derived from an EMBL/GenBank/DDBJ whole genome shotgun (WGS) entry which is preliminary data.</text>
</comment>
<proteinExistence type="predicted"/>
<protein>
    <submittedName>
        <fullName evidence="2">Uncharacterized protein</fullName>
    </submittedName>
</protein>
<evidence type="ECO:0000313" key="3">
    <source>
        <dbReference type="Proteomes" id="UP001310692"/>
    </source>
</evidence>
<accession>A0ABU7LXS8</accession>
<name>A0ABU7LXS8_9PROT</name>
<dbReference type="EMBL" id="JAZDRO010000002">
    <property type="protein sequence ID" value="MEE2566346.1"/>
    <property type="molecule type" value="Genomic_DNA"/>
</dbReference>
<organism evidence="2 3">
    <name type="scientific">Hyphobacterium marinum</name>
    <dbReference type="NCBI Taxonomy" id="3116574"/>
    <lineage>
        <taxon>Bacteria</taxon>
        <taxon>Pseudomonadati</taxon>
        <taxon>Pseudomonadota</taxon>
        <taxon>Alphaproteobacteria</taxon>
        <taxon>Maricaulales</taxon>
        <taxon>Maricaulaceae</taxon>
        <taxon>Hyphobacterium</taxon>
    </lineage>
</organism>